<evidence type="ECO:0000313" key="1">
    <source>
        <dbReference type="EMBL" id="KIK71870.1"/>
    </source>
</evidence>
<dbReference type="EMBL" id="KN831548">
    <property type="protein sequence ID" value="KIK71870.1"/>
    <property type="molecule type" value="Genomic_DNA"/>
</dbReference>
<evidence type="ECO:0000313" key="2">
    <source>
        <dbReference type="Proteomes" id="UP000054538"/>
    </source>
</evidence>
<feature type="non-terminal residue" evidence="1">
    <location>
        <position position="118"/>
    </location>
</feature>
<reference evidence="2" key="2">
    <citation type="submission" date="2015-01" db="EMBL/GenBank/DDBJ databases">
        <title>Evolutionary Origins and Diversification of the Mycorrhizal Mutualists.</title>
        <authorList>
            <consortium name="DOE Joint Genome Institute"/>
            <consortium name="Mycorrhizal Genomics Consortium"/>
            <person name="Kohler A."/>
            <person name="Kuo A."/>
            <person name="Nagy L.G."/>
            <person name="Floudas D."/>
            <person name="Copeland A."/>
            <person name="Barry K.W."/>
            <person name="Cichocki N."/>
            <person name="Veneault-Fourrey C."/>
            <person name="LaButti K."/>
            <person name="Lindquist E.A."/>
            <person name="Lipzen A."/>
            <person name="Lundell T."/>
            <person name="Morin E."/>
            <person name="Murat C."/>
            <person name="Riley R."/>
            <person name="Ohm R."/>
            <person name="Sun H."/>
            <person name="Tunlid A."/>
            <person name="Henrissat B."/>
            <person name="Grigoriev I.V."/>
            <person name="Hibbett D.S."/>
            <person name="Martin F."/>
        </authorList>
    </citation>
    <scope>NUCLEOTIDE SEQUENCE [LARGE SCALE GENOMIC DNA]</scope>
    <source>
        <strain evidence="2">Ve08.2h10</strain>
    </source>
</reference>
<organism evidence="1 2">
    <name type="scientific">Paxillus rubicundulus Ve08.2h10</name>
    <dbReference type="NCBI Taxonomy" id="930991"/>
    <lineage>
        <taxon>Eukaryota</taxon>
        <taxon>Fungi</taxon>
        <taxon>Dikarya</taxon>
        <taxon>Basidiomycota</taxon>
        <taxon>Agaricomycotina</taxon>
        <taxon>Agaricomycetes</taxon>
        <taxon>Agaricomycetidae</taxon>
        <taxon>Boletales</taxon>
        <taxon>Paxilineae</taxon>
        <taxon>Paxillaceae</taxon>
        <taxon>Paxillus</taxon>
    </lineage>
</organism>
<proteinExistence type="predicted"/>
<dbReference type="AlphaFoldDB" id="A0A0D0D4W6"/>
<dbReference type="InParanoid" id="A0A0D0D4W6"/>
<gene>
    <name evidence="1" type="ORF">PAXRUDRAFT_836566</name>
</gene>
<keyword evidence="2" id="KW-1185">Reference proteome</keyword>
<sequence length="118" mass="13256">MRHPSSALCTSPQFSKSAAALPVMLPVRAHDEANYLLMNVIVYQTLAISASRQRELSHSDSDDEDFHASTARPQLLARTSTTLLAIASLLLHNQRGPYNQWRKCNVAGWALYPAWWYS</sequence>
<reference evidence="1 2" key="1">
    <citation type="submission" date="2014-04" db="EMBL/GenBank/DDBJ databases">
        <authorList>
            <consortium name="DOE Joint Genome Institute"/>
            <person name="Kuo A."/>
            <person name="Kohler A."/>
            <person name="Jargeat P."/>
            <person name="Nagy L.G."/>
            <person name="Floudas D."/>
            <person name="Copeland A."/>
            <person name="Barry K.W."/>
            <person name="Cichocki N."/>
            <person name="Veneault-Fourrey C."/>
            <person name="LaButti K."/>
            <person name="Lindquist E.A."/>
            <person name="Lipzen A."/>
            <person name="Lundell T."/>
            <person name="Morin E."/>
            <person name="Murat C."/>
            <person name="Sun H."/>
            <person name="Tunlid A."/>
            <person name="Henrissat B."/>
            <person name="Grigoriev I.V."/>
            <person name="Hibbett D.S."/>
            <person name="Martin F."/>
            <person name="Nordberg H.P."/>
            <person name="Cantor M.N."/>
            <person name="Hua S.X."/>
        </authorList>
    </citation>
    <scope>NUCLEOTIDE SEQUENCE [LARGE SCALE GENOMIC DNA]</scope>
    <source>
        <strain evidence="1 2">Ve08.2h10</strain>
    </source>
</reference>
<accession>A0A0D0D4W6</accession>
<name>A0A0D0D4W6_9AGAM</name>
<protein>
    <submittedName>
        <fullName evidence="1">Uncharacterized protein</fullName>
    </submittedName>
</protein>
<dbReference type="Proteomes" id="UP000054538">
    <property type="component" value="Unassembled WGS sequence"/>
</dbReference>
<dbReference type="HOGENOM" id="CLU_2078654_0_0_1"/>